<dbReference type="PROSITE" id="PS51681">
    <property type="entry name" value="SAM_MT_NNMT_PNMT_TEMT"/>
    <property type="match status" value="1"/>
</dbReference>
<dbReference type="GeneID" id="107119752"/>
<name>A0ABM1KVT3_GEKJA</name>
<protein>
    <submittedName>
        <fullName evidence="6">Nicotinamide N-methyltransferase-like</fullName>
    </submittedName>
</protein>
<dbReference type="Pfam" id="PF01234">
    <property type="entry name" value="NNMT_PNMT_TEMT"/>
    <property type="match status" value="1"/>
</dbReference>
<accession>A0ABM1KVT3</accession>
<reference evidence="6" key="1">
    <citation type="submission" date="2025-08" db="UniProtKB">
        <authorList>
            <consortium name="RefSeq"/>
        </authorList>
    </citation>
    <scope>IDENTIFICATION</scope>
</reference>
<evidence type="ECO:0000256" key="2">
    <source>
        <dbReference type="ARBA" id="ARBA00022603"/>
    </source>
</evidence>
<dbReference type="Gene3D" id="3.40.50.150">
    <property type="entry name" value="Vaccinia Virus protein VP39"/>
    <property type="match status" value="1"/>
</dbReference>
<dbReference type="SUPFAM" id="SSF53335">
    <property type="entry name" value="S-adenosyl-L-methionine-dependent methyltransferases"/>
    <property type="match status" value="1"/>
</dbReference>
<keyword evidence="5" id="KW-1185">Reference proteome</keyword>
<evidence type="ECO:0000313" key="5">
    <source>
        <dbReference type="Proteomes" id="UP000694871"/>
    </source>
</evidence>
<comment type="similarity">
    <text evidence="1">Belongs to the class I-like SAM-binding methyltransferase superfamily. NNMT/PNMT/TEMT family.</text>
</comment>
<gene>
    <name evidence="6" type="primary">LOC107119752</name>
</gene>
<dbReference type="PANTHER" id="PTHR10867:SF32">
    <property type="entry name" value="NICOTINAMIDE N-METHYLTRANSFERASE"/>
    <property type="match status" value="1"/>
</dbReference>
<dbReference type="InterPro" id="IPR000940">
    <property type="entry name" value="NNMT_TEMT_trans"/>
</dbReference>
<dbReference type="Proteomes" id="UP000694871">
    <property type="component" value="Unplaced"/>
</dbReference>
<keyword evidence="4" id="KW-0949">S-adenosyl-L-methionine</keyword>
<sequence length="262" mass="29306">MAEFTSREVYQAEFDPRSYLEYFQFGAGTLGDEAIEFYLKHLCKIFASGRLKGDTLIDLASGPTIHQFLSACESFGSIVASDPVERNRREIEMWLKNKPGAFDWTPVVKYVCELEGNRDKWAEKEAKVRRTIQQVLYCDVLQSNPLAPVSLPPADCVLAVECLEAACKDLDTLRAALKNISSLLKLGGALVLEGILGCSFYIVGSRKFSSLVLTEKSLRDALHAAGFAVVEYEAEPRFDKDMLDACDFSDKYFLLARKEKEA</sequence>
<evidence type="ECO:0000256" key="4">
    <source>
        <dbReference type="ARBA" id="ARBA00022691"/>
    </source>
</evidence>
<dbReference type="RefSeq" id="XP_015277820.1">
    <property type="nucleotide sequence ID" value="XM_015422334.1"/>
</dbReference>
<evidence type="ECO:0000256" key="3">
    <source>
        <dbReference type="ARBA" id="ARBA00022679"/>
    </source>
</evidence>
<organism evidence="5 6">
    <name type="scientific">Gekko japonicus</name>
    <name type="common">Schlegel's Japanese gecko</name>
    <dbReference type="NCBI Taxonomy" id="146911"/>
    <lineage>
        <taxon>Eukaryota</taxon>
        <taxon>Metazoa</taxon>
        <taxon>Chordata</taxon>
        <taxon>Craniata</taxon>
        <taxon>Vertebrata</taxon>
        <taxon>Euteleostomi</taxon>
        <taxon>Lepidosauria</taxon>
        <taxon>Squamata</taxon>
        <taxon>Bifurcata</taxon>
        <taxon>Gekkota</taxon>
        <taxon>Gekkonidae</taxon>
        <taxon>Gekkoninae</taxon>
        <taxon>Gekko</taxon>
    </lineage>
</organism>
<dbReference type="PIRSF" id="PIRSF000384">
    <property type="entry name" value="PNMTase"/>
    <property type="match status" value="1"/>
</dbReference>
<dbReference type="PANTHER" id="PTHR10867">
    <property type="entry name" value="NNMT/PNMT/TEMT FAMILY MEMBER"/>
    <property type="match status" value="1"/>
</dbReference>
<keyword evidence="3" id="KW-0808">Transferase</keyword>
<evidence type="ECO:0000256" key="1">
    <source>
        <dbReference type="ARBA" id="ARBA00007996"/>
    </source>
</evidence>
<proteinExistence type="inferred from homology"/>
<dbReference type="InterPro" id="IPR029063">
    <property type="entry name" value="SAM-dependent_MTases_sf"/>
</dbReference>
<evidence type="ECO:0000313" key="6">
    <source>
        <dbReference type="RefSeq" id="XP_015277820.1"/>
    </source>
</evidence>
<keyword evidence="2" id="KW-0489">Methyltransferase</keyword>